<feature type="transmembrane region" description="Helical" evidence="6">
    <location>
        <begin position="37"/>
        <end position="63"/>
    </location>
</feature>
<dbReference type="InterPro" id="IPR001123">
    <property type="entry name" value="LeuE-type"/>
</dbReference>
<dbReference type="Proteomes" id="UP000320648">
    <property type="component" value="Unassembled WGS sequence"/>
</dbReference>
<dbReference type="PANTHER" id="PTHR30086">
    <property type="entry name" value="ARGININE EXPORTER PROTEIN ARGO"/>
    <property type="match status" value="1"/>
</dbReference>
<keyword evidence="5 6" id="KW-0472">Membrane</keyword>
<proteinExistence type="predicted"/>
<feature type="transmembrane region" description="Helical" evidence="6">
    <location>
        <begin position="159"/>
        <end position="182"/>
    </location>
</feature>
<name>A0A2N6TGE3_9CORY</name>
<evidence type="ECO:0000256" key="4">
    <source>
        <dbReference type="ARBA" id="ARBA00022989"/>
    </source>
</evidence>
<dbReference type="EMBL" id="VMTX01000009">
    <property type="protein sequence ID" value="TVU83378.1"/>
    <property type="molecule type" value="Genomic_DNA"/>
</dbReference>
<organism evidence="7 8">
    <name type="scientific">Corynebacterium aurimucosum</name>
    <dbReference type="NCBI Taxonomy" id="169292"/>
    <lineage>
        <taxon>Bacteria</taxon>
        <taxon>Bacillati</taxon>
        <taxon>Actinomycetota</taxon>
        <taxon>Actinomycetes</taxon>
        <taxon>Mycobacteriales</taxon>
        <taxon>Corynebacteriaceae</taxon>
        <taxon>Corynebacterium</taxon>
    </lineage>
</organism>
<dbReference type="Pfam" id="PF01810">
    <property type="entry name" value="LysE"/>
    <property type="match status" value="1"/>
</dbReference>
<keyword evidence="3 6" id="KW-0812">Transmembrane</keyword>
<evidence type="ECO:0000313" key="8">
    <source>
        <dbReference type="Proteomes" id="UP000320648"/>
    </source>
</evidence>
<dbReference type="AlphaFoldDB" id="A0A2N6TGE3"/>
<accession>A0A2N6TGE3</accession>
<evidence type="ECO:0000256" key="3">
    <source>
        <dbReference type="ARBA" id="ARBA00022692"/>
    </source>
</evidence>
<dbReference type="PANTHER" id="PTHR30086:SF17">
    <property type="entry name" value="LYSE FAMILY TRANSLOCATOR"/>
    <property type="match status" value="1"/>
</dbReference>
<sequence>MAFSAIVALMGVWFAAMASPGPDVVQIIRLGARSTRAAVWAAIGSTTGLMMWTVASLAGLTALISAHPEILVALQVAGGSYLLWMAFSAISGGIKERRAPATMNPQPRGFTPDGIIRLGTAYRMGLVSDLSNPKVLIFFGAIFANFIDPDMGLSANATVGSVLVIESLIIFVGVALCTRAVSKWMAKNSASVDIFSGVVFALLGVIILVEGLLSAAAGYAGQHARSLN</sequence>
<evidence type="ECO:0000256" key="1">
    <source>
        <dbReference type="ARBA" id="ARBA00004651"/>
    </source>
</evidence>
<dbReference type="GO" id="GO:0015171">
    <property type="term" value="F:amino acid transmembrane transporter activity"/>
    <property type="evidence" value="ECO:0007669"/>
    <property type="project" value="TreeGrafter"/>
</dbReference>
<feature type="transmembrane region" description="Helical" evidence="6">
    <location>
        <begin position="70"/>
        <end position="94"/>
    </location>
</feature>
<evidence type="ECO:0000256" key="2">
    <source>
        <dbReference type="ARBA" id="ARBA00022475"/>
    </source>
</evidence>
<dbReference type="GO" id="GO:0005886">
    <property type="term" value="C:plasma membrane"/>
    <property type="evidence" value="ECO:0007669"/>
    <property type="project" value="UniProtKB-SubCell"/>
</dbReference>
<evidence type="ECO:0000256" key="5">
    <source>
        <dbReference type="ARBA" id="ARBA00023136"/>
    </source>
</evidence>
<dbReference type="RefSeq" id="WP_046648600.1">
    <property type="nucleotide sequence ID" value="NZ_JUMN01000088.1"/>
</dbReference>
<keyword evidence="2" id="KW-1003">Cell membrane</keyword>
<evidence type="ECO:0000313" key="7">
    <source>
        <dbReference type="EMBL" id="TVU83378.1"/>
    </source>
</evidence>
<comment type="subcellular location">
    <subcellularLocation>
        <location evidence="1">Cell membrane</location>
        <topology evidence="1">Multi-pass membrane protein</topology>
    </subcellularLocation>
</comment>
<comment type="caution">
    <text evidence="7">The sequence shown here is derived from an EMBL/GenBank/DDBJ whole genome shotgun (WGS) entry which is preliminary data.</text>
</comment>
<keyword evidence="4 6" id="KW-1133">Transmembrane helix</keyword>
<reference evidence="7 8" key="1">
    <citation type="submission" date="2019-07" db="EMBL/GenBank/DDBJ databases">
        <title>Draft genome of C. aurimucosum strain 15-4290.</title>
        <authorList>
            <person name="Pacheco L.G.C."/>
            <person name="Aguiar E.R.G.R."/>
            <person name="Navas J."/>
            <person name="Santos C.S."/>
            <person name="Rocha D.J.P.G."/>
        </authorList>
    </citation>
    <scope>NUCLEOTIDE SEQUENCE [LARGE SCALE GENOMIC DNA]</scope>
    <source>
        <strain evidence="7 8">15-4290</strain>
    </source>
</reference>
<feature type="transmembrane region" description="Helical" evidence="6">
    <location>
        <begin position="130"/>
        <end position="147"/>
    </location>
</feature>
<gene>
    <name evidence="7" type="ORF">FQN05_07825</name>
</gene>
<feature type="transmembrane region" description="Helical" evidence="6">
    <location>
        <begin position="194"/>
        <end position="220"/>
    </location>
</feature>
<protein>
    <submittedName>
        <fullName evidence="7">LysE family translocator</fullName>
    </submittedName>
</protein>
<evidence type="ECO:0000256" key="6">
    <source>
        <dbReference type="SAM" id="Phobius"/>
    </source>
</evidence>